<dbReference type="OrthoDB" id="6399769at2"/>
<name>A0A0N0XIC7_9NEIS</name>
<evidence type="ECO:0000256" key="1">
    <source>
        <dbReference type="SAM" id="SignalP"/>
    </source>
</evidence>
<evidence type="ECO:0000259" key="2">
    <source>
        <dbReference type="Pfam" id="PF07589"/>
    </source>
</evidence>
<organism evidence="3 4">
    <name type="scientific">Amantichitinum ursilacus</name>
    <dbReference type="NCBI Taxonomy" id="857265"/>
    <lineage>
        <taxon>Bacteria</taxon>
        <taxon>Pseudomonadati</taxon>
        <taxon>Pseudomonadota</taxon>
        <taxon>Betaproteobacteria</taxon>
        <taxon>Neisseriales</taxon>
        <taxon>Chitinibacteraceae</taxon>
        <taxon>Amantichitinum</taxon>
    </lineage>
</organism>
<dbReference type="Proteomes" id="UP000037939">
    <property type="component" value="Unassembled WGS sequence"/>
</dbReference>
<dbReference type="AlphaFoldDB" id="A0A0N0XIC7"/>
<feature type="domain" description="Ice-binding protein C-terminal" evidence="2">
    <location>
        <begin position="215"/>
        <end position="238"/>
    </location>
</feature>
<reference evidence="3 4" key="1">
    <citation type="submission" date="2015-07" db="EMBL/GenBank/DDBJ databases">
        <title>Draft genome sequence of the Amantichitinum ursilacus IGB-41, a new chitin-degrading bacterium.</title>
        <authorList>
            <person name="Kirstahler P."/>
            <person name="Guenther M."/>
            <person name="Grumaz C."/>
            <person name="Rupp S."/>
            <person name="Zibek S."/>
            <person name="Sohn K."/>
        </authorList>
    </citation>
    <scope>NUCLEOTIDE SEQUENCE [LARGE SCALE GENOMIC DNA]</scope>
    <source>
        <strain evidence="3 4">IGB-41</strain>
    </source>
</reference>
<comment type="caution">
    <text evidence="3">The sequence shown here is derived from an EMBL/GenBank/DDBJ whole genome shotgun (WGS) entry which is preliminary data.</text>
</comment>
<dbReference type="RefSeq" id="WP_053938083.1">
    <property type="nucleotide sequence ID" value="NZ_LAQT01000009.1"/>
</dbReference>
<keyword evidence="4" id="KW-1185">Reference proteome</keyword>
<evidence type="ECO:0000313" key="4">
    <source>
        <dbReference type="Proteomes" id="UP000037939"/>
    </source>
</evidence>
<evidence type="ECO:0000313" key="3">
    <source>
        <dbReference type="EMBL" id="KPC52598.1"/>
    </source>
</evidence>
<dbReference type="EMBL" id="LAQT01000009">
    <property type="protein sequence ID" value="KPC52598.1"/>
    <property type="molecule type" value="Genomic_DNA"/>
</dbReference>
<feature type="signal peptide" evidence="1">
    <location>
        <begin position="1"/>
        <end position="24"/>
    </location>
</feature>
<sequence>MKSTLHHRLAILAGALLLAGAAQATTYPFSASVAVDWSLTGAAAVTSTSYSTSALWDFDVYPENIYFGSTDHFDQTIANVGEFSVTTTGQHVVASAGTLANHSGQADIQVVQNVTVGAGGATFALDYDAEAVAGAVPATGIDGINVSSVVRLANGNHIPFAGPGVTVLDPDSAQSKSGQILWNLSEGTYAVTWYLDAASADHHYNLDPGTGLPLPVPEPETWALMGLGVVGLVTRSRRRKA</sequence>
<gene>
    <name evidence="3" type="ORF">WG78_12160</name>
</gene>
<dbReference type="NCBIfam" id="TIGR02595">
    <property type="entry name" value="PEP_CTERM"/>
    <property type="match status" value="1"/>
</dbReference>
<proteinExistence type="predicted"/>
<keyword evidence="1" id="KW-0732">Signal</keyword>
<protein>
    <submittedName>
        <fullName evidence="3">PEP-CTERM motif protein</fullName>
    </submittedName>
</protein>
<dbReference type="InterPro" id="IPR013424">
    <property type="entry name" value="Ice-binding_C"/>
</dbReference>
<feature type="chain" id="PRO_5005863202" evidence="1">
    <location>
        <begin position="25"/>
        <end position="241"/>
    </location>
</feature>
<dbReference type="Pfam" id="PF07589">
    <property type="entry name" value="PEP-CTERM"/>
    <property type="match status" value="1"/>
</dbReference>
<accession>A0A0N0XIC7</accession>